<protein>
    <submittedName>
        <fullName evidence="1">Uncharacterized protein</fullName>
    </submittedName>
</protein>
<dbReference type="GeneID" id="93298614"/>
<name>A0ABD7ZHL6_HAEPA</name>
<dbReference type="Proteomes" id="UP001242781">
    <property type="component" value="Chromosome"/>
</dbReference>
<dbReference type="RefSeq" id="WP_005694892.1">
    <property type="nucleotide sequence ID" value="NZ_AFQS01000004.1"/>
</dbReference>
<gene>
    <name evidence="1" type="ORF">RDV53_03710</name>
</gene>
<evidence type="ECO:0000313" key="2">
    <source>
        <dbReference type="Proteomes" id="UP001242781"/>
    </source>
</evidence>
<sequence>MLSAILHGKKTGSGLAGTRLKIGETQGAEDILTSSVFERIAYLPDEVFSLFIQNLLNGYDFGHLYEIEFWPYWEINNARIEPDVVLFNQMQQTIIVEAKRYDNTQQQYAYQLANEIQAAYNNEINDPILLTVGGMHEYSAKNKKQLKKQIDDILQARNLEITYQLYVKSWQDIYLTLEQAIKEDKAQFLQRLLSDIREAYDWHDIRYKPYQWLKELKEQKITYTEYPQLIKQKNTWIQLKPINLTHEKFPSFLGEC</sequence>
<reference evidence="1 2" key="1">
    <citation type="submission" date="2023-08" db="EMBL/GenBank/DDBJ databases">
        <title>Haemophilus_parainfluenzae_DSM 8978_complete_genome_hifiasm_Zymo_Research_D6332.</title>
        <authorList>
            <person name="Damerum A."/>
        </authorList>
    </citation>
    <scope>NUCLEOTIDE SEQUENCE [LARGE SCALE GENOMIC DNA]</scope>
    <source>
        <strain evidence="1 2">DSM 8978</strain>
    </source>
</reference>
<evidence type="ECO:0000313" key="1">
    <source>
        <dbReference type="EMBL" id="WMS24461.1"/>
    </source>
</evidence>
<dbReference type="EMBL" id="CP133470">
    <property type="protein sequence ID" value="WMS24461.1"/>
    <property type="molecule type" value="Genomic_DNA"/>
</dbReference>
<accession>A0ABD7ZHL6</accession>
<dbReference type="AlphaFoldDB" id="A0ABD7ZHL6"/>
<proteinExistence type="predicted"/>
<organism evidence="1 2">
    <name type="scientific">Haemophilus parainfluenzae ATCC 33392</name>
    <dbReference type="NCBI Taxonomy" id="888828"/>
    <lineage>
        <taxon>Bacteria</taxon>
        <taxon>Pseudomonadati</taxon>
        <taxon>Pseudomonadota</taxon>
        <taxon>Gammaproteobacteria</taxon>
        <taxon>Pasteurellales</taxon>
        <taxon>Pasteurellaceae</taxon>
        <taxon>Haemophilus</taxon>
    </lineage>
</organism>